<dbReference type="STRING" id="383372.Rcas_1915"/>
<proteinExistence type="inferred from homology"/>
<dbReference type="RefSeq" id="WP_012120430.1">
    <property type="nucleotide sequence ID" value="NC_009767.1"/>
</dbReference>
<dbReference type="PANTHER" id="PTHR43133:SF8">
    <property type="entry name" value="RNA POLYMERASE SIGMA FACTOR HI_1459-RELATED"/>
    <property type="match status" value="1"/>
</dbReference>
<dbReference type="Pfam" id="PF08281">
    <property type="entry name" value="Sigma70_r4_2"/>
    <property type="match status" value="1"/>
</dbReference>
<dbReference type="OrthoDB" id="9782703at2"/>
<dbReference type="InterPro" id="IPR036388">
    <property type="entry name" value="WH-like_DNA-bd_sf"/>
</dbReference>
<name>A7NKI5_ROSCS</name>
<evidence type="ECO:0000256" key="4">
    <source>
        <dbReference type="ARBA" id="ARBA00023125"/>
    </source>
</evidence>
<comment type="similarity">
    <text evidence="1">Belongs to the sigma-70 factor family. ECF subfamily.</text>
</comment>
<dbReference type="InterPro" id="IPR007627">
    <property type="entry name" value="RNA_pol_sigma70_r2"/>
</dbReference>
<dbReference type="AlphaFoldDB" id="A7NKI5"/>
<evidence type="ECO:0000256" key="2">
    <source>
        <dbReference type="ARBA" id="ARBA00023015"/>
    </source>
</evidence>
<dbReference type="Proteomes" id="UP000000263">
    <property type="component" value="Chromosome"/>
</dbReference>
<dbReference type="GO" id="GO:0003677">
    <property type="term" value="F:DNA binding"/>
    <property type="evidence" value="ECO:0007669"/>
    <property type="project" value="UniProtKB-KW"/>
</dbReference>
<dbReference type="Gene3D" id="1.10.10.10">
    <property type="entry name" value="Winged helix-like DNA-binding domain superfamily/Winged helix DNA-binding domain"/>
    <property type="match status" value="1"/>
</dbReference>
<evidence type="ECO:0000256" key="3">
    <source>
        <dbReference type="ARBA" id="ARBA00023082"/>
    </source>
</evidence>
<accession>A7NKI5</accession>
<keyword evidence="9" id="KW-1185">Reference proteome</keyword>
<dbReference type="CDD" id="cd06171">
    <property type="entry name" value="Sigma70_r4"/>
    <property type="match status" value="1"/>
</dbReference>
<dbReference type="HOGENOM" id="CLU_047691_3_1_0"/>
<dbReference type="SUPFAM" id="SSF88946">
    <property type="entry name" value="Sigma2 domain of RNA polymerase sigma factors"/>
    <property type="match status" value="1"/>
</dbReference>
<dbReference type="GO" id="GO:0006352">
    <property type="term" value="P:DNA-templated transcription initiation"/>
    <property type="evidence" value="ECO:0007669"/>
    <property type="project" value="InterPro"/>
</dbReference>
<keyword evidence="3" id="KW-0731">Sigma factor</keyword>
<organism evidence="8 9">
    <name type="scientific">Roseiflexus castenholzii (strain DSM 13941 / HLO8)</name>
    <dbReference type="NCBI Taxonomy" id="383372"/>
    <lineage>
        <taxon>Bacteria</taxon>
        <taxon>Bacillati</taxon>
        <taxon>Chloroflexota</taxon>
        <taxon>Chloroflexia</taxon>
        <taxon>Chloroflexales</taxon>
        <taxon>Roseiflexineae</taxon>
        <taxon>Roseiflexaceae</taxon>
        <taxon>Roseiflexus</taxon>
    </lineage>
</organism>
<dbReference type="KEGG" id="rca:Rcas_1915"/>
<feature type="domain" description="RNA polymerase sigma-70 region 2" evidence="6">
    <location>
        <begin position="21"/>
        <end position="89"/>
    </location>
</feature>
<dbReference type="GO" id="GO:0016987">
    <property type="term" value="F:sigma factor activity"/>
    <property type="evidence" value="ECO:0007669"/>
    <property type="project" value="UniProtKB-KW"/>
</dbReference>
<evidence type="ECO:0000313" key="8">
    <source>
        <dbReference type="EMBL" id="ABU58005.1"/>
    </source>
</evidence>
<dbReference type="InterPro" id="IPR014284">
    <property type="entry name" value="RNA_pol_sigma-70_dom"/>
</dbReference>
<evidence type="ECO:0000313" key="9">
    <source>
        <dbReference type="Proteomes" id="UP000000263"/>
    </source>
</evidence>
<keyword evidence="2" id="KW-0805">Transcription regulation</keyword>
<dbReference type="PANTHER" id="PTHR43133">
    <property type="entry name" value="RNA POLYMERASE ECF-TYPE SIGMA FACTO"/>
    <property type="match status" value="1"/>
</dbReference>
<dbReference type="Pfam" id="PF04542">
    <property type="entry name" value="Sigma70_r2"/>
    <property type="match status" value="1"/>
</dbReference>
<evidence type="ECO:0000256" key="1">
    <source>
        <dbReference type="ARBA" id="ARBA00010641"/>
    </source>
</evidence>
<feature type="domain" description="RNA polymerase sigma factor 70 region 4 type 2" evidence="7">
    <location>
        <begin position="124"/>
        <end position="177"/>
    </location>
</feature>
<gene>
    <name evidence="8" type="ordered locus">Rcas_1915</name>
</gene>
<evidence type="ECO:0000259" key="6">
    <source>
        <dbReference type="Pfam" id="PF04542"/>
    </source>
</evidence>
<evidence type="ECO:0000256" key="5">
    <source>
        <dbReference type="ARBA" id="ARBA00023163"/>
    </source>
</evidence>
<reference evidence="8 9" key="1">
    <citation type="submission" date="2007-08" db="EMBL/GenBank/DDBJ databases">
        <title>Complete sequence of Roseiflexus castenholzii DSM 13941.</title>
        <authorList>
            <consortium name="US DOE Joint Genome Institute"/>
            <person name="Copeland A."/>
            <person name="Lucas S."/>
            <person name="Lapidus A."/>
            <person name="Barry K."/>
            <person name="Glavina del Rio T."/>
            <person name="Dalin E."/>
            <person name="Tice H."/>
            <person name="Pitluck S."/>
            <person name="Thompson L.S."/>
            <person name="Brettin T."/>
            <person name="Bruce D."/>
            <person name="Detter J.C."/>
            <person name="Han C."/>
            <person name="Tapia R."/>
            <person name="Schmutz J."/>
            <person name="Larimer F."/>
            <person name="Land M."/>
            <person name="Hauser L."/>
            <person name="Kyrpides N."/>
            <person name="Mikhailova N."/>
            <person name="Bryant D.A."/>
            <person name="Hanada S."/>
            <person name="Tsukatani Y."/>
            <person name="Richardson P."/>
        </authorList>
    </citation>
    <scope>NUCLEOTIDE SEQUENCE [LARGE SCALE GENOMIC DNA]</scope>
    <source>
        <strain evidence="9">DSM 13941 / HLO8</strain>
    </source>
</reference>
<keyword evidence="5" id="KW-0804">Transcription</keyword>
<sequence length="195" mass="21837">MDEREAIARLQRGDISGLEALVRAYYVRAVRAAYLVAHDRDLAEDIVQSAFLRAYERIDQFDARRPFGPWFLRSVVNDAVKAASRQTRRISLERMTGDEASALLERLADPHAGPDTDAEQAETREAVRAALLALSPIQRALIVQRYYLGLSEAEMANSMDCPPGTIKSRLHAARERLRGILAPLHPLTTRSEADK</sequence>
<keyword evidence="4" id="KW-0238">DNA-binding</keyword>
<dbReference type="InterPro" id="IPR039425">
    <property type="entry name" value="RNA_pol_sigma-70-like"/>
</dbReference>
<dbReference type="eggNOG" id="COG1595">
    <property type="taxonomic scope" value="Bacteria"/>
</dbReference>
<dbReference type="InterPro" id="IPR013324">
    <property type="entry name" value="RNA_pol_sigma_r3/r4-like"/>
</dbReference>
<dbReference type="NCBIfam" id="TIGR02937">
    <property type="entry name" value="sigma70-ECF"/>
    <property type="match status" value="1"/>
</dbReference>
<dbReference type="InterPro" id="IPR013249">
    <property type="entry name" value="RNA_pol_sigma70_r4_t2"/>
</dbReference>
<dbReference type="SUPFAM" id="SSF88659">
    <property type="entry name" value="Sigma3 and sigma4 domains of RNA polymerase sigma factors"/>
    <property type="match status" value="1"/>
</dbReference>
<dbReference type="InterPro" id="IPR013325">
    <property type="entry name" value="RNA_pol_sigma_r2"/>
</dbReference>
<dbReference type="EMBL" id="CP000804">
    <property type="protein sequence ID" value="ABU58005.1"/>
    <property type="molecule type" value="Genomic_DNA"/>
</dbReference>
<evidence type="ECO:0000259" key="7">
    <source>
        <dbReference type="Pfam" id="PF08281"/>
    </source>
</evidence>
<dbReference type="Gene3D" id="1.10.1740.10">
    <property type="match status" value="1"/>
</dbReference>
<protein>
    <submittedName>
        <fullName evidence="8">RNA polymerase, sigma-24 subunit, ECF subfamily</fullName>
    </submittedName>
</protein>